<dbReference type="Proteomes" id="UP000283855">
    <property type="component" value="Unassembled WGS sequence"/>
</dbReference>
<protein>
    <submittedName>
        <fullName evidence="4">TlpA family protein disulfide reductase</fullName>
    </submittedName>
</protein>
<dbReference type="PROSITE" id="PS00194">
    <property type="entry name" value="THIOREDOXIN_1"/>
    <property type="match status" value="1"/>
</dbReference>
<gene>
    <name evidence="4" type="ORF">DW921_13055</name>
</gene>
<dbReference type="InterPro" id="IPR013766">
    <property type="entry name" value="Thioredoxin_domain"/>
</dbReference>
<dbReference type="PANTHER" id="PTHR42852">
    <property type="entry name" value="THIOL:DISULFIDE INTERCHANGE PROTEIN DSBE"/>
    <property type="match status" value="1"/>
</dbReference>
<organism evidence="4 5">
    <name type="scientific">Phocaeicola coprophilus</name>
    <dbReference type="NCBI Taxonomy" id="387090"/>
    <lineage>
        <taxon>Bacteria</taxon>
        <taxon>Pseudomonadati</taxon>
        <taxon>Bacteroidota</taxon>
        <taxon>Bacteroidia</taxon>
        <taxon>Bacteroidales</taxon>
        <taxon>Bacteroidaceae</taxon>
        <taxon>Phocaeicola</taxon>
    </lineage>
</organism>
<proteinExistence type="predicted"/>
<dbReference type="EMBL" id="QSFT01000036">
    <property type="protein sequence ID" value="RHA73470.1"/>
    <property type="molecule type" value="Genomic_DNA"/>
</dbReference>
<dbReference type="AlphaFoldDB" id="A0A413SW96"/>
<dbReference type="InterPro" id="IPR017937">
    <property type="entry name" value="Thioredoxin_CS"/>
</dbReference>
<comment type="caution">
    <text evidence="4">The sequence shown here is derived from an EMBL/GenBank/DDBJ whole genome shotgun (WGS) entry which is preliminary data.</text>
</comment>
<dbReference type="PROSITE" id="PS51352">
    <property type="entry name" value="THIOREDOXIN_2"/>
    <property type="match status" value="1"/>
</dbReference>
<dbReference type="Pfam" id="PF00578">
    <property type="entry name" value="AhpC-TSA"/>
    <property type="match status" value="1"/>
</dbReference>
<evidence type="ECO:0000256" key="2">
    <source>
        <dbReference type="SAM" id="SignalP"/>
    </source>
</evidence>
<dbReference type="PANTHER" id="PTHR42852:SF17">
    <property type="entry name" value="THIOREDOXIN-LIKE PROTEIN HI_1115"/>
    <property type="match status" value="1"/>
</dbReference>
<keyword evidence="2" id="KW-0732">Signal</keyword>
<name>A0A413SW96_9BACT</name>
<dbReference type="GO" id="GO:0016491">
    <property type="term" value="F:oxidoreductase activity"/>
    <property type="evidence" value="ECO:0007669"/>
    <property type="project" value="InterPro"/>
</dbReference>
<reference evidence="4 5" key="1">
    <citation type="submission" date="2018-08" db="EMBL/GenBank/DDBJ databases">
        <title>A genome reference for cultivated species of the human gut microbiota.</title>
        <authorList>
            <person name="Zou Y."/>
            <person name="Xue W."/>
            <person name="Luo G."/>
        </authorList>
    </citation>
    <scope>NUCLEOTIDE SEQUENCE [LARGE SCALE GENOMIC DNA]</scope>
    <source>
        <strain evidence="4 5">AM42-38</strain>
    </source>
</reference>
<dbReference type="GO" id="GO:0016209">
    <property type="term" value="F:antioxidant activity"/>
    <property type="evidence" value="ECO:0007669"/>
    <property type="project" value="InterPro"/>
</dbReference>
<accession>A0A413SW96</accession>
<keyword evidence="1" id="KW-0676">Redox-active center</keyword>
<sequence length="172" mass="19593">MKKIMRIVGLMMAVLWMGMNVNAQTSESKLKLGDPLPQFTLNSEVYGKVTPADLKGKVVLVSLFAAWCGPCQKELAEVEKTLYPSYKGNKDFRLLVIGREHTDADLKKYNERKKFTFPLYPDPKREVFSLFADQSIPRAYLFDKEGKLVYSASGYSPEEFQQLLKAIEKALK</sequence>
<feature type="signal peptide" evidence="2">
    <location>
        <begin position="1"/>
        <end position="23"/>
    </location>
</feature>
<dbReference type="InterPro" id="IPR050553">
    <property type="entry name" value="Thioredoxin_ResA/DsbE_sf"/>
</dbReference>
<dbReference type="InterPro" id="IPR000866">
    <property type="entry name" value="AhpC/TSA"/>
</dbReference>
<dbReference type="Gene3D" id="3.40.30.10">
    <property type="entry name" value="Glutaredoxin"/>
    <property type="match status" value="1"/>
</dbReference>
<evidence type="ECO:0000259" key="3">
    <source>
        <dbReference type="PROSITE" id="PS51352"/>
    </source>
</evidence>
<feature type="domain" description="Thioredoxin" evidence="3">
    <location>
        <begin position="30"/>
        <end position="169"/>
    </location>
</feature>
<evidence type="ECO:0000313" key="5">
    <source>
        <dbReference type="Proteomes" id="UP000283855"/>
    </source>
</evidence>
<evidence type="ECO:0000256" key="1">
    <source>
        <dbReference type="ARBA" id="ARBA00023284"/>
    </source>
</evidence>
<feature type="chain" id="PRO_5019141730" evidence="2">
    <location>
        <begin position="24"/>
        <end position="172"/>
    </location>
</feature>
<evidence type="ECO:0000313" key="4">
    <source>
        <dbReference type="EMBL" id="RHA73470.1"/>
    </source>
</evidence>
<dbReference type="SUPFAM" id="SSF52833">
    <property type="entry name" value="Thioredoxin-like"/>
    <property type="match status" value="1"/>
</dbReference>
<dbReference type="CDD" id="cd02966">
    <property type="entry name" value="TlpA_like_family"/>
    <property type="match status" value="1"/>
</dbReference>
<dbReference type="InterPro" id="IPR036249">
    <property type="entry name" value="Thioredoxin-like_sf"/>
</dbReference>